<dbReference type="Proteomes" id="UP000502196">
    <property type="component" value="Chromosome"/>
</dbReference>
<organism evidence="1 2">
    <name type="scientific">Kyrpidia spormannii</name>
    <dbReference type="NCBI Taxonomy" id="2055160"/>
    <lineage>
        <taxon>Bacteria</taxon>
        <taxon>Bacillati</taxon>
        <taxon>Bacillota</taxon>
        <taxon>Bacilli</taxon>
        <taxon>Bacillales</taxon>
        <taxon>Alicyclobacillaceae</taxon>
        <taxon>Kyrpidia</taxon>
    </lineage>
</organism>
<gene>
    <name evidence="1" type="ORF">COOX1_1460</name>
</gene>
<dbReference type="EMBL" id="LR792683">
    <property type="protein sequence ID" value="CAB3392537.1"/>
    <property type="molecule type" value="Genomic_DNA"/>
</dbReference>
<reference evidence="1 2" key="1">
    <citation type="submission" date="2020-04" db="EMBL/GenBank/DDBJ databases">
        <authorList>
            <person name="Hogendoorn C."/>
        </authorList>
    </citation>
    <scope>NUCLEOTIDE SEQUENCE [LARGE SCALE GENOMIC DNA]</scope>
    <source>
        <strain evidence="1">COOX1</strain>
    </source>
</reference>
<dbReference type="RefSeq" id="WP_170085404.1">
    <property type="nucleotide sequence ID" value="NZ_CP047971.1"/>
</dbReference>
<protein>
    <submittedName>
        <fullName evidence="1">Uncharacterized protein</fullName>
    </submittedName>
</protein>
<name>A0A6F9E8A9_9BACL</name>
<proteinExistence type="predicted"/>
<accession>A0A6F9E8A9</accession>
<dbReference type="AlphaFoldDB" id="A0A6F9E8A9"/>
<evidence type="ECO:0000313" key="1">
    <source>
        <dbReference type="EMBL" id="CAB3392537.1"/>
    </source>
</evidence>
<evidence type="ECO:0000313" key="2">
    <source>
        <dbReference type="Proteomes" id="UP000502196"/>
    </source>
</evidence>
<sequence>MSVETRTIELPDKTIRVLKTILENVHGDKWEMQAVIEDGTIRIVLHFELGQPGKDGKPRRWDYAFDKTYPHREFDERRWAADLRERQLDGLAELVEQVYATREDSQ</sequence>